<dbReference type="AlphaFoldDB" id="A0A068NN31"/>
<dbReference type="OrthoDB" id="7283966at2"/>
<evidence type="ECO:0000256" key="4">
    <source>
        <dbReference type="ARBA" id="ARBA00022692"/>
    </source>
</evidence>
<feature type="transmembrane region" description="Helical" evidence="7">
    <location>
        <begin position="236"/>
        <end position="256"/>
    </location>
</feature>
<evidence type="ECO:0000256" key="5">
    <source>
        <dbReference type="ARBA" id="ARBA00022989"/>
    </source>
</evidence>
<feature type="transmembrane region" description="Helical" evidence="7">
    <location>
        <begin position="21"/>
        <end position="46"/>
    </location>
</feature>
<evidence type="ECO:0000256" key="2">
    <source>
        <dbReference type="ARBA" id="ARBA00022448"/>
    </source>
</evidence>
<reference evidence="8 9" key="1">
    <citation type="journal article" date="2014" name="PLoS ONE">
        <title>The first complete genome sequence of the class fimbriimonadia in the phylum armatimonadetes.</title>
        <authorList>
            <person name="Hu Z.Y."/>
            <person name="Wang Y.Z."/>
            <person name="Im W.T."/>
            <person name="Wang S.Y."/>
            <person name="Zhao G.P."/>
            <person name="Zheng H.J."/>
            <person name="Quan Z.X."/>
        </authorList>
    </citation>
    <scope>NUCLEOTIDE SEQUENCE [LARGE SCALE GENOMIC DNA]</scope>
    <source>
        <strain evidence="8">Gsoil 348</strain>
    </source>
</reference>
<feature type="transmembrane region" description="Helical" evidence="7">
    <location>
        <begin position="316"/>
        <end position="338"/>
    </location>
</feature>
<keyword evidence="2" id="KW-0813">Transport</keyword>
<dbReference type="Proteomes" id="UP000027982">
    <property type="component" value="Chromosome"/>
</dbReference>
<dbReference type="PANTHER" id="PTHR23513:SF9">
    <property type="entry name" value="ENTEROBACTIN EXPORTER ENTS"/>
    <property type="match status" value="1"/>
</dbReference>
<feature type="transmembrane region" description="Helical" evidence="7">
    <location>
        <begin position="262"/>
        <end position="280"/>
    </location>
</feature>
<dbReference type="Pfam" id="PF05977">
    <property type="entry name" value="MFS_3"/>
    <property type="match status" value="1"/>
</dbReference>
<name>A0A068NN31_FIMGI</name>
<dbReference type="GO" id="GO:0005886">
    <property type="term" value="C:plasma membrane"/>
    <property type="evidence" value="ECO:0007669"/>
    <property type="project" value="UniProtKB-SubCell"/>
</dbReference>
<dbReference type="RefSeq" id="WP_025226519.1">
    <property type="nucleotide sequence ID" value="NZ_CP007139.1"/>
</dbReference>
<evidence type="ECO:0000256" key="6">
    <source>
        <dbReference type="ARBA" id="ARBA00023136"/>
    </source>
</evidence>
<sequence length="414" mass="43861">MSPTPETRDPYAALRFRDVRMLIASAALSGLAGRGLAVVIGFQVYAITKDPLALGFLGLVEAIPALSLVLYGGHVADNRDRRMLVLLTGTVSVLCALAFAALSWWIAKPPVLALYGIVFVAGIARGFANPAGSAFEAQVVPREVYVNASAWSSSVWQMSAIAGPMMAGFAFAGLGPARTYLIIAGLQILSWGCVYQVAKRPIPESQPHESVWLSIREGIHFVVHNQSLVGSMALDLFAVFFGGAIALLPIFATDILKVGPQGFGFLNAAPSVGALLVMLWTTRHPPVKRAGVNLLLSVGAFGISMIVFGVSKNFYLSLLALAASGGFDGVNMVIRGVILRMLTPEHLRGRVAAVSWVFIGSSNELGAMESGIFARLMGTARSVWAGGVLTLLVVAATAKLAPELRRLSFEPKEV</sequence>
<keyword evidence="9" id="KW-1185">Reference proteome</keyword>
<evidence type="ECO:0000256" key="3">
    <source>
        <dbReference type="ARBA" id="ARBA00022475"/>
    </source>
</evidence>
<accession>A0A068NN31</accession>
<keyword evidence="5 7" id="KW-1133">Transmembrane helix</keyword>
<feature type="transmembrane region" description="Helical" evidence="7">
    <location>
        <begin position="112"/>
        <end position="135"/>
    </location>
</feature>
<dbReference type="Gene3D" id="1.20.1250.20">
    <property type="entry name" value="MFS general substrate transporter like domains"/>
    <property type="match status" value="1"/>
</dbReference>
<comment type="subcellular location">
    <subcellularLocation>
        <location evidence="1">Cell membrane</location>
        <topology evidence="1">Multi-pass membrane protein</topology>
    </subcellularLocation>
</comment>
<gene>
    <name evidence="8" type="ORF">OP10G_1503</name>
</gene>
<feature type="transmembrane region" description="Helical" evidence="7">
    <location>
        <begin position="292"/>
        <end position="310"/>
    </location>
</feature>
<organism evidence="8 9">
    <name type="scientific">Fimbriimonas ginsengisoli Gsoil 348</name>
    <dbReference type="NCBI Taxonomy" id="661478"/>
    <lineage>
        <taxon>Bacteria</taxon>
        <taxon>Bacillati</taxon>
        <taxon>Armatimonadota</taxon>
        <taxon>Fimbriimonadia</taxon>
        <taxon>Fimbriimonadales</taxon>
        <taxon>Fimbriimonadaceae</taxon>
        <taxon>Fimbriimonas</taxon>
    </lineage>
</organism>
<evidence type="ECO:0000313" key="8">
    <source>
        <dbReference type="EMBL" id="AIE84871.1"/>
    </source>
</evidence>
<dbReference type="KEGG" id="fgi:OP10G_1503"/>
<dbReference type="CDD" id="cd06173">
    <property type="entry name" value="MFS_MefA_like"/>
    <property type="match status" value="1"/>
</dbReference>
<dbReference type="EMBL" id="CP007139">
    <property type="protein sequence ID" value="AIE84871.1"/>
    <property type="molecule type" value="Genomic_DNA"/>
</dbReference>
<dbReference type="SUPFAM" id="SSF103473">
    <property type="entry name" value="MFS general substrate transporter"/>
    <property type="match status" value="1"/>
</dbReference>
<dbReference type="PANTHER" id="PTHR23513">
    <property type="entry name" value="INTEGRAL MEMBRANE EFFLUX PROTEIN-RELATED"/>
    <property type="match status" value="1"/>
</dbReference>
<proteinExistence type="predicted"/>
<evidence type="ECO:0000256" key="1">
    <source>
        <dbReference type="ARBA" id="ARBA00004651"/>
    </source>
</evidence>
<feature type="transmembrane region" description="Helical" evidence="7">
    <location>
        <begin position="83"/>
        <end position="106"/>
    </location>
</feature>
<evidence type="ECO:0000313" key="9">
    <source>
        <dbReference type="Proteomes" id="UP000027982"/>
    </source>
</evidence>
<evidence type="ECO:0000256" key="7">
    <source>
        <dbReference type="SAM" id="Phobius"/>
    </source>
</evidence>
<dbReference type="InterPro" id="IPR010290">
    <property type="entry name" value="TM_effector"/>
</dbReference>
<keyword evidence="3" id="KW-1003">Cell membrane</keyword>
<dbReference type="eggNOG" id="COG2814">
    <property type="taxonomic scope" value="Bacteria"/>
</dbReference>
<keyword evidence="6 7" id="KW-0472">Membrane</keyword>
<protein>
    <submittedName>
        <fullName evidence="8">MFS permease</fullName>
    </submittedName>
</protein>
<dbReference type="HOGENOM" id="CLU_034180_11_0_0"/>
<dbReference type="InterPro" id="IPR036259">
    <property type="entry name" value="MFS_trans_sf"/>
</dbReference>
<keyword evidence="4 7" id="KW-0812">Transmembrane</keyword>
<feature type="transmembrane region" description="Helical" evidence="7">
    <location>
        <begin position="52"/>
        <end position="71"/>
    </location>
</feature>